<dbReference type="AlphaFoldDB" id="A0A540WVP3"/>
<keyword evidence="1" id="KW-0472">Membrane</keyword>
<feature type="transmembrane region" description="Helical" evidence="1">
    <location>
        <begin position="280"/>
        <end position="299"/>
    </location>
</feature>
<sequence>MNANDVLESYITDVAVRLPRKQRDDVAFELRALLTEELQARALADGRDADAAMATELLHSFGHPEVVAARYRPPLTIIDPADARGFLRATVIGLALIWCAGLLTHLWQPLQTGRDVPQALGQWWVHTVVGSLWWPGLLVVGYGGAAWVRRRWPDTSKWKPRAEDRIQGGRAAMVLGIVGVLSGVFVLLEPTWVLDVCFGGRAAPAAYEALTYAEGFRQRQAPWLLVLLLINVPMWLAVIVSGRWSTGMRRLETGLSLLTCAVMAWTVLDGPVFRTEVSDRTVRFCLVLIIASVLLHYGIRMFRTVRPAPSLRGMQG</sequence>
<organism evidence="2 3">
    <name type="scientific">Myxococcus llanfairpwllgwyngyllgogerychwyrndrobwllllantysiliogogogochensis</name>
    <dbReference type="NCBI Taxonomy" id="2590453"/>
    <lineage>
        <taxon>Bacteria</taxon>
        <taxon>Pseudomonadati</taxon>
        <taxon>Myxococcota</taxon>
        <taxon>Myxococcia</taxon>
        <taxon>Myxococcales</taxon>
        <taxon>Cystobacterineae</taxon>
        <taxon>Myxococcaceae</taxon>
        <taxon>Myxococcus</taxon>
    </lineage>
</organism>
<evidence type="ECO:0000313" key="3">
    <source>
        <dbReference type="Proteomes" id="UP000315369"/>
    </source>
</evidence>
<dbReference type="OrthoDB" id="5056410at2"/>
<keyword evidence="1" id="KW-0812">Transmembrane</keyword>
<dbReference type="RefSeq" id="WP_141645210.1">
    <property type="nucleotide sequence ID" value="NZ_VIFM01000113.1"/>
</dbReference>
<feature type="transmembrane region" description="Helical" evidence="1">
    <location>
        <begin position="251"/>
        <end position="268"/>
    </location>
</feature>
<feature type="transmembrane region" description="Helical" evidence="1">
    <location>
        <begin position="169"/>
        <end position="188"/>
    </location>
</feature>
<feature type="transmembrane region" description="Helical" evidence="1">
    <location>
        <begin position="85"/>
        <end position="103"/>
    </location>
</feature>
<dbReference type="Proteomes" id="UP000315369">
    <property type="component" value="Unassembled WGS sequence"/>
</dbReference>
<evidence type="ECO:0000256" key="1">
    <source>
        <dbReference type="SAM" id="Phobius"/>
    </source>
</evidence>
<evidence type="ECO:0000313" key="2">
    <source>
        <dbReference type="EMBL" id="TQF13088.1"/>
    </source>
</evidence>
<proteinExistence type="predicted"/>
<keyword evidence="3" id="KW-1185">Reference proteome</keyword>
<reference evidence="2 3" key="1">
    <citation type="submission" date="2019-06" db="EMBL/GenBank/DDBJ databases">
        <authorList>
            <person name="Livingstone P."/>
            <person name="Whitworth D."/>
        </authorList>
    </citation>
    <scope>NUCLEOTIDE SEQUENCE [LARGE SCALE GENOMIC DNA]</scope>
    <source>
        <strain evidence="2 3">AM401</strain>
    </source>
</reference>
<keyword evidence="1" id="KW-1133">Transmembrane helix</keyword>
<protein>
    <submittedName>
        <fullName evidence="2">Uncharacterized protein</fullName>
    </submittedName>
</protein>
<feature type="transmembrane region" description="Helical" evidence="1">
    <location>
        <begin position="123"/>
        <end position="148"/>
    </location>
</feature>
<gene>
    <name evidence="2" type="ORF">FJV41_25815</name>
</gene>
<accession>A0A540WVP3</accession>
<comment type="caution">
    <text evidence="2">The sequence shown here is derived from an EMBL/GenBank/DDBJ whole genome shotgun (WGS) entry which is preliminary data.</text>
</comment>
<dbReference type="EMBL" id="VIFM01000113">
    <property type="protein sequence ID" value="TQF13088.1"/>
    <property type="molecule type" value="Genomic_DNA"/>
</dbReference>
<name>A0A540WVP3_9BACT</name>
<feature type="transmembrane region" description="Helical" evidence="1">
    <location>
        <begin position="221"/>
        <end position="239"/>
    </location>
</feature>